<evidence type="ECO:0000259" key="8">
    <source>
        <dbReference type="Pfam" id="PF20684"/>
    </source>
</evidence>
<dbReference type="InterPro" id="IPR052337">
    <property type="entry name" value="SAT4-like"/>
</dbReference>
<comment type="caution">
    <text evidence="9">The sequence shown here is derived from an EMBL/GenBank/DDBJ whole genome shotgun (WGS) entry which is preliminary data.</text>
</comment>
<dbReference type="PANTHER" id="PTHR33048">
    <property type="entry name" value="PTH11-LIKE INTEGRAL MEMBRANE PROTEIN (AFU_ORTHOLOGUE AFUA_5G11245)"/>
    <property type="match status" value="1"/>
</dbReference>
<sequence length="465" mass="50373">MSFPVTNGVTTFLAPPDGYVVDFENPQRRANVETYWICGVENVIALLFLGQRFYTRIFITGGLQYDDFMFAYPAGGVHAWEISLDTFNVFMKQASLYPFAPEQLVYVASIIYVWCGAFAKLALLVFYYRLSPQLWFRWAIMATIVFVVGSSAGIFFSLIFACDPIAMSWDVAIPGECINRTALYIATAVANIVSDLIILVLPVKVIIGLRITRQQKMGLLALFVIGSLTLVTSAVRASILPEMLTSADQTWVISYASLWIVVETNLFVICASIPTLRKFFRHVAPRFIGESTYDKNGRGSKSRANTKSSGRGAGPRGAAGSGGGGLGGSTLKPASNQLITFGSSRDPKLGRYAKFDDDDDDDDDYTEDEYALTAISGPVKKKKKKKKSGRLVRRGGGEEGDRSGGEGGATIGSWGGEGTVMGSSSDDGDSAKAIVPPAGIVQTTTVTVEFNKSTEAGKKRERGEE</sequence>
<dbReference type="PANTHER" id="PTHR33048:SF124">
    <property type="entry name" value="INTEGRAL MEMBRANE PROTEIN"/>
    <property type="match status" value="1"/>
</dbReference>
<feature type="transmembrane region" description="Helical" evidence="7">
    <location>
        <begin position="181"/>
        <end position="207"/>
    </location>
</feature>
<feature type="transmembrane region" description="Helical" evidence="7">
    <location>
        <begin position="251"/>
        <end position="276"/>
    </location>
</feature>
<evidence type="ECO:0000256" key="3">
    <source>
        <dbReference type="ARBA" id="ARBA00022989"/>
    </source>
</evidence>
<feature type="compositionally biased region" description="Gly residues" evidence="6">
    <location>
        <begin position="405"/>
        <end position="419"/>
    </location>
</feature>
<keyword evidence="2 7" id="KW-0812">Transmembrane</keyword>
<feature type="compositionally biased region" description="Gly residues" evidence="6">
    <location>
        <begin position="311"/>
        <end position="328"/>
    </location>
</feature>
<dbReference type="GO" id="GO:0016020">
    <property type="term" value="C:membrane"/>
    <property type="evidence" value="ECO:0007669"/>
    <property type="project" value="UniProtKB-SubCell"/>
</dbReference>
<feature type="domain" description="Rhodopsin" evidence="8">
    <location>
        <begin position="52"/>
        <end position="281"/>
    </location>
</feature>
<evidence type="ECO:0000313" key="9">
    <source>
        <dbReference type="EMBL" id="KAJ2900399.1"/>
    </source>
</evidence>
<name>A0AAD5WSG5_9PEZI</name>
<feature type="compositionally biased region" description="Basic residues" evidence="6">
    <location>
        <begin position="379"/>
        <end position="393"/>
    </location>
</feature>
<evidence type="ECO:0000256" key="1">
    <source>
        <dbReference type="ARBA" id="ARBA00004141"/>
    </source>
</evidence>
<feature type="region of interest" description="Disordered" evidence="6">
    <location>
        <begin position="294"/>
        <end position="329"/>
    </location>
</feature>
<keyword evidence="4 7" id="KW-0472">Membrane</keyword>
<evidence type="ECO:0000256" key="7">
    <source>
        <dbReference type="SAM" id="Phobius"/>
    </source>
</evidence>
<feature type="transmembrane region" description="Helical" evidence="7">
    <location>
        <begin position="219"/>
        <end position="239"/>
    </location>
</feature>
<feature type="compositionally biased region" description="Polar residues" evidence="6">
    <location>
        <begin position="441"/>
        <end position="454"/>
    </location>
</feature>
<feature type="compositionally biased region" description="Basic and acidic residues" evidence="6">
    <location>
        <begin position="455"/>
        <end position="465"/>
    </location>
</feature>
<evidence type="ECO:0000256" key="4">
    <source>
        <dbReference type="ARBA" id="ARBA00023136"/>
    </source>
</evidence>
<feature type="region of interest" description="Disordered" evidence="6">
    <location>
        <begin position="378"/>
        <end position="465"/>
    </location>
</feature>
<reference evidence="9" key="1">
    <citation type="submission" date="2022-07" db="EMBL/GenBank/DDBJ databases">
        <title>Draft genome sequence of Zalerion maritima ATCC 34329, a (micro)plastics degrading marine fungus.</title>
        <authorList>
            <person name="Paco A."/>
            <person name="Goncalves M.F.M."/>
            <person name="Rocha-Santos T.A.P."/>
            <person name="Alves A."/>
        </authorList>
    </citation>
    <scope>NUCLEOTIDE SEQUENCE</scope>
    <source>
        <strain evidence="9">ATCC 34329</strain>
    </source>
</reference>
<dbReference type="EMBL" id="JAKWBI020000173">
    <property type="protein sequence ID" value="KAJ2900399.1"/>
    <property type="molecule type" value="Genomic_DNA"/>
</dbReference>
<accession>A0AAD5WSG5</accession>
<evidence type="ECO:0000256" key="2">
    <source>
        <dbReference type="ARBA" id="ARBA00022692"/>
    </source>
</evidence>
<feature type="compositionally biased region" description="Basic and acidic residues" evidence="6">
    <location>
        <begin position="395"/>
        <end position="404"/>
    </location>
</feature>
<organism evidence="9 10">
    <name type="scientific">Zalerion maritima</name>
    <dbReference type="NCBI Taxonomy" id="339359"/>
    <lineage>
        <taxon>Eukaryota</taxon>
        <taxon>Fungi</taxon>
        <taxon>Dikarya</taxon>
        <taxon>Ascomycota</taxon>
        <taxon>Pezizomycotina</taxon>
        <taxon>Sordariomycetes</taxon>
        <taxon>Lulworthiomycetidae</taxon>
        <taxon>Lulworthiales</taxon>
        <taxon>Lulworthiaceae</taxon>
        <taxon>Zalerion</taxon>
    </lineage>
</organism>
<evidence type="ECO:0000313" key="10">
    <source>
        <dbReference type="Proteomes" id="UP001201980"/>
    </source>
</evidence>
<protein>
    <recommendedName>
        <fullName evidence="8">Rhodopsin domain-containing protein</fullName>
    </recommendedName>
</protein>
<dbReference type="InterPro" id="IPR049326">
    <property type="entry name" value="Rhodopsin_dom_fungi"/>
</dbReference>
<evidence type="ECO:0000256" key="5">
    <source>
        <dbReference type="ARBA" id="ARBA00038359"/>
    </source>
</evidence>
<feature type="transmembrane region" description="Helical" evidence="7">
    <location>
        <begin position="138"/>
        <end position="161"/>
    </location>
</feature>
<comment type="similarity">
    <text evidence="5">Belongs to the SAT4 family.</text>
</comment>
<dbReference type="Proteomes" id="UP001201980">
    <property type="component" value="Unassembled WGS sequence"/>
</dbReference>
<keyword evidence="10" id="KW-1185">Reference proteome</keyword>
<keyword evidence="3 7" id="KW-1133">Transmembrane helix</keyword>
<comment type="subcellular location">
    <subcellularLocation>
        <location evidence="1">Membrane</location>
        <topology evidence="1">Multi-pass membrane protein</topology>
    </subcellularLocation>
</comment>
<dbReference type="Pfam" id="PF20684">
    <property type="entry name" value="Fung_rhodopsin"/>
    <property type="match status" value="1"/>
</dbReference>
<proteinExistence type="inferred from homology"/>
<evidence type="ECO:0000256" key="6">
    <source>
        <dbReference type="SAM" id="MobiDB-lite"/>
    </source>
</evidence>
<dbReference type="AlphaFoldDB" id="A0AAD5WSG5"/>
<feature type="transmembrane region" description="Helical" evidence="7">
    <location>
        <begin position="104"/>
        <end position="126"/>
    </location>
</feature>
<gene>
    <name evidence="9" type="ORF">MKZ38_002456</name>
</gene>